<dbReference type="InterPro" id="IPR001299">
    <property type="entry name" value="Ependymin"/>
</dbReference>
<dbReference type="GO" id="GO:0007160">
    <property type="term" value="P:cell-matrix adhesion"/>
    <property type="evidence" value="ECO:0007669"/>
    <property type="project" value="InterPro"/>
</dbReference>
<evidence type="ECO:0000313" key="2">
    <source>
        <dbReference type="EMBL" id="GFO11597.1"/>
    </source>
</evidence>
<gene>
    <name evidence="2" type="ORF">PoB_003810200</name>
</gene>
<feature type="signal peptide" evidence="1">
    <location>
        <begin position="1"/>
        <end position="19"/>
    </location>
</feature>
<protein>
    <submittedName>
        <fullName evidence="2">Mammalian ependymin-related protein 1-like</fullName>
    </submittedName>
</protein>
<name>A0AAV4AXF6_9GAST</name>
<evidence type="ECO:0000313" key="3">
    <source>
        <dbReference type="Proteomes" id="UP000735302"/>
    </source>
</evidence>
<organism evidence="2 3">
    <name type="scientific">Plakobranchus ocellatus</name>
    <dbReference type="NCBI Taxonomy" id="259542"/>
    <lineage>
        <taxon>Eukaryota</taxon>
        <taxon>Metazoa</taxon>
        <taxon>Spiralia</taxon>
        <taxon>Lophotrochozoa</taxon>
        <taxon>Mollusca</taxon>
        <taxon>Gastropoda</taxon>
        <taxon>Heterobranchia</taxon>
        <taxon>Euthyneura</taxon>
        <taxon>Panpulmonata</taxon>
        <taxon>Sacoglossa</taxon>
        <taxon>Placobranchoidea</taxon>
        <taxon>Plakobranchidae</taxon>
        <taxon>Plakobranchus</taxon>
    </lineage>
</organism>
<sequence length="220" mass="24967">MKWVSVALILSSLAAFSWACCTPDQWEGVQTTFAGYSGYFHSGLIKEYNYVAYDFENKRSAMYMRYVNKDIEAKLKYLVVFDDDEGGMLYIDNLGKGTCFMKKLEGEFRKSCIPKEAKSYGPYYLGLKGGYKVESYNLKGKHMDVIVTVQPIEEDVCAPISELATGLVGHYKILRTVGFVDITPGIKNETVFDVPKDCNEDWSSFDLPLELSREDYFLAV</sequence>
<dbReference type="AlphaFoldDB" id="A0AAV4AXF6"/>
<dbReference type="PANTHER" id="PTHR10697">
    <property type="entry name" value="MAMMALIAN EPENDYMIN-RELATED PROTEIN 1"/>
    <property type="match status" value="1"/>
</dbReference>
<dbReference type="PANTHER" id="PTHR10697:SF13">
    <property type="entry name" value="RICIN B LECTIN DOMAIN-CONTAINING PROTEIN"/>
    <property type="match status" value="1"/>
</dbReference>
<keyword evidence="1" id="KW-0732">Signal</keyword>
<dbReference type="EMBL" id="BLXT01004325">
    <property type="protein sequence ID" value="GFO11597.1"/>
    <property type="molecule type" value="Genomic_DNA"/>
</dbReference>
<dbReference type="GO" id="GO:0005764">
    <property type="term" value="C:lysosome"/>
    <property type="evidence" value="ECO:0007669"/>
    <property type="project" value="TreeGrafter"/>
</dbReference>
<evidence type="ECO:0000256" key="1">
    <source>
        <dbReference type="SAM" id="SignalP"/>
    </source>
</evidence>
<comment type="caution">
    <text evidence="2">The sequence shown here is derived from an EMBL/GenBank/DDBJ whole genome shotgun (WGS) entry which is preliminary data.</text>
</comment>
<reference evidence="2 3" key="1">
    <citation type="journal article" date="2021" name="Elife">
        <title>Chloroplast acquisition without the gene transfer in kleptoplastic sea slugs, Plakobranchus ocellatus.</title>
        <authorList>
            <person name="Maeda T."/>
            <person name="Takahashi S."/>
            <person name="Yoshida T."/>
            <person name="Shimamura S."/>
            <person name="Takaki Y."/>
            <person name="Nagai Y."/>
            <person name="Toyoda A."/>
            <person name="Suzuki Y."/>
            <person name="Arimoto A."/>
            <person name="Ishii H."/>
            <person name="Satoh N."/>
            <person name="Nishiyama T."/>
            <person name="Hasebe M."/>
            <person name="Maruyama T."/>
            <person name="Minagawa J."/>
            <person name="Obokata J."/>
            <person name="Shigenobu S."/>
        </authorList>
    </citation>
    <scope>NUCLEOTIDE SEQUENCE [LARGE SCALE GENOMIC DNA]</scope>
</reference>
<dbReference type="Proteomes" id="UP000735302">
    <property type="component" value="Unassembled WGS sequence"/>
</dbReference>
<proteinExistence type="predicted"/>
<dbReference type="GO" id="GO:0005509">
    <property type="term" value="F:calcium ion binding"/>
    <property type="evidence" value="ECO:0007669"/>
    <property type="project" value="InterPro"/>
</dbReference>
<dbReference type="Pfam" id="PF00811">
    <property type="entry name" value="Ependymin"/>
    <property type="match status" value="1"/>
</dbReference>
<keyword evidence="3" id="KW-1185">Reference proteome</keyword>
<feature type="chain" id="PRO_5043405407" evidence="1">
    <location>
        <begin position="20"/>
        <end position="220"/>
    </location>
</feature>
<accession>A0AAV4AXF6</accession>
<dbReference type="GO" id="GO:0005576">
    <property type="term" value="C:extracellular region"/>
    <property type="evidence" value="ECO:0007669"/>
    <property type="project" value="InterPro"/>
</dbReference>